<dbReference type="InterPro" id="IPR035901">
    <property type="entry name" value="GIY-YIG_endonuc_sf"/>
</dbReference>
<name>A0A4R2P066_9FLAO</name>
<dbReference type="FunFam" id="3.30.420.10:FF:000045">
    <property type="entry name" value="3'-5' exonuclease DinG"/>
    <property type="match status" value="1"/>
</dbReference>
<dbReference type="PROSITE" id="PS50164">
    <property type="entry name" value="GIY_YIG"/>
    <property type="match status" value="1"/>
</dbReference>
<dbReference type="SMART" id="SM00479">
    <property type="entry name" value="EXOIII"/>
    <property type="match status" value="1"/>
</dbReference>
<evidence type="ECO:0000259" key="3">
    <source>
        <dbReference type="PROSITE" id="PS50164"/>
    </source>
</evidence>
<sequence length="453" mass="52351">MKYAIIDIETDGGVKITEISIFIFDGEQVVDEFTTLINPGTFIPTYITRLTGINNFMVKDAPRFEEAAKRIYQITEGCVFVAHNVNFDYGIIGKEFKSLGLTYRRKKLCTVRLSRKLLPGKRSYSLGKLCISEGIEIKERHRARGDAEATVILFKKLLAIDSANDFEVINSFLNPRSREATLPPLLPKQVFESLSEKHGVYYFWNKDKEVIYVGKANNIKQRVVSHFHNKKKREIEMCLATTNITFTETGSELVALLQESAEIKRLYPKFNRAQRRTATNYGLFSYKDRKGILHLAWNNVKMISQPLMNFYSVSQARSFLEYVCKEFELCPKYCHLQTNVSSCFHYQIKQCKGVCREEEAVEEYNKRVYKAIASISFETDNFVIKEQGKSLHEESFALVLNGAYEGYGYIKKSTTSYSKEEYLEHLTPQKDNQDIRRILNSHLRKNPDSLVHL</sequence>
<dbReference type="InterPro" id="IPR013520">
    <property type="entry name" value="Ribonucl_H"/>
</dbReference>
<dbReference type="SUPFAM" id="SSF53098">
    <property type="entry name" value="Ribonuclease H-like"/>
    <property type="match status" value="1"/>
</dbReference>
<dbReference type="Pfam" id="PF00929">
    <property type="entry name" value="RNase_T"/>
    <property type="match status" value="1"/>
</dbReference>
<comment type="function">
    <text evidence="1">DNA polymerase III is a complex, multichain enzyme responsible for most of the replicative synthesis in bacteria. The epsilon subunit contain the editing function and is a proofreading 3'-5' exonuclease.</text>
</comment>
<dbReference type="PANTHER" id="PTHR30231">
    <property type="entry name" value="DNA POLYMERASE III SUBUNIT EPSILON"/>
    <property type="match status" value="1"/>
</dbReference>
<dbReference type="SUPFAM" id="SSF82771">
    <property type="entry name" value="GIY-YIG endonuclease"/>
    <property type="match status" value="1"/>
</dbReference>
<comment type="subunit">
    <text evidence="2">DNA polymerase III contains a core (composed of alpha, epsilon and theta chains) that associates with a tau subunit. This core dimerizes to form the POLIII' complex. PolIII' associates with the gamma complex (composed of gamma, delta, delta', psi and chi chains) and with the beta chain to form the complete DNA polymerase III complex.</text>
</comment>
<evidence type="ECO:0000313" key="5">
    <source>
        <dbReference type="Proteomes" id="UP000294564"/>
    </source>
</evidence>
<proteinExistence type="predicted"/>
<dbReference type="Pfam" id="PF01541">
    <property type="entry name" value="GIY-YIG"/>
    <property type="match status" value="1"/>
</dbReference>
<dbReference type="RefSeq" id="WP_132791464.1">
    <property type="nucleotide sequence ID" value="NZ_SLXM01000001.1"/>
</dbReference>
<dbReference type="Gene3D" id="3.40.1440.10">
    <property type="entry name" value="GIY-YIG endonuclease"/>
    <property type="match status" value="1"/>
</dbReference>
<dbReference type="EMBL" id="SLXM01000001">
    <property type="protein sequence ID" value="TCP27980.1"/>
    <property type="molecule type" value="Genomic_DNA"/>
</dbReference>
<dbReference type="InterPro" id="IPR012337">
    <property type="entry name" value="RNaseH-like_sf"/>
</dbReference>
<dbReference type="GO" id="GO:0003676">
    <property type="term" value="F:nucleic acid binding"/>
    <property type="evidence" value="ECO:0007669"/>
    <property type="project" value="InterPro"/>
</dbReference>
<dbReference type="SMART" id="SM00465">
    <property type="entry name" value="GIYc"/>
    <property type="match status" value="1"/>
</dbReference>
<dbReference type="OrthoDB" id="9803913at2"/>
<dbReference type="InterPro" id="IPR000305">
    <property type="entry name" value="GIY-YIG_endonuc"/>
</dbReference>
<dbReference type="InterPro" id="IPR036397">
    <property type="entry name" value="RNaseH_sf"/>
</dbReference>
<dbReference type="CDD" id="cd10434">
    <property type="entry name" value="GIY-YIG_UvrC_Cho"/>
    <property type="match status" value="1"/>
</dbReference>
<feature type="domain" description="GIY-YIG" evidence="3">
    <location>
        <begin position="196"/>
        <end position="272"/>
    </location>
</feature>
<evidence type="ECO:0000256" key="1">
    <source>
        <dbReference type="ARBA" id="ARBA00025483"/>
    </source>
</evidence>
<evidence type="ECO:0000256" key="2">
    <source>
        <dbReference type="ARBA" id="ARBA00026073"/>
    </source>
</evidence>
<protein>
    <submittedName>
        <fullName evidence="4">DNA polymerase-3 subunit epsilon</fullName>
    </submittedName>
</protein>
<dbReference type="Gene3D" id="3.30.420.10">
    <property type="entry name" value="Ribonuclease H-like superfamily/Ribonuclease H"/>
    <property type="match status" value="1"/>
</dbReference>
<accession>A0A4R2P066</accession>
<dbReference type="PANTHER" id="PTHR30231:SF41">
    <property type="entry name" value="DNA POLYMERASE III SUBUNIT EPSILON"/>
    <property type="match status" value="1"/>
</dbReference>
<gene>
    <name evidence="4" type="ORF">EV195_101139</name>
</gene>
<dbReference type="CDD" id="cd06127">
    <property type="entry name" value="DEDDh"/>
    <property type="match status" value="1"/>
</dbReference>
<keyword evidence="5" id="KW-1185">Reference proteome</keyword>
<dbReference type="InterPro" id="IPR047296">
    <property type="entry name" value="GIY-YIG_UvrC_Cho"/>
</dbReference>
<organism evidence="4 5">
    <name type="scientific">Tenacibaculum skagerrakense</name>
    <dbReference type="NCBI Taxonomy" id="186571"/>
    <lineage>
        <taxon>Bacteria</taxon>
        <taxon>Pseudomonadati</taxon>
        <taxon>Bacteroidota</taxon>
        <taxon>Flavobacteriia</taxon>
        <taxon>Flavobacteriales</taxon>
        <taxon>Flavobacteriaceae</taxon>
        <taxon>Tenacibaculum</taxon>
    </lineage>
</organism>
<dbReference type="Proteomes" id="UP000294564">
    <property type="component" value="Unassembled WGS sequence"/>
</dbReference>
<comment type="caution">
    <text evidence="4">The sequence shown here is derived from an EMBL/GenBank/DDBJ whole genome shotgun (WGS) entry which is preliminary data.</text>
</comment>
<dbReference type="AlphaFoldDB" id="A0A4R2P066"/>
<evidence type="ECO:0000313" key="4">
    <source>
        <dbReference type="EMBL" id="TCP27980.1"/>
    </source>
</evidence>
<reference evidence="4 5" key="1">
    <citation type="submission" date="2019-03" db="EMBL/GenBank/DDBJ databases">
        <title>Genomic Encyclopedia of Type Strains, Phase IV (KMG-IV): sequencing the most valuable type-strain genomes for metagenomic binning, comparative biology and taxonomic classification.</title>
        <authorList>
            <person name="Goeker M."/>
        </authorList>
    </citation>
    <scope>NUCLEOTIDE SEQUENCE [LARGE SCALE GENOMIC DNA]</scope>
    <source>
        <strain evidence="4 5">DSM 14836</strain>
    </source>
</reference>
<dbReference type="GO" id="GO:0005829">
    <property type="term" value="C:cytosol"/>
    <property type="evidence" value="ECO:0007669"/>
    <property type="project" value="TreeGrafter"/>
</dbReference>
<dbReference type="GO" id="GO:0006289">
    <property type="term" value="P:nucleotide-excision repair"/>
    <property type="evidence" value="ECO:0007669"/>
    <property type="project" value="InterPro"/>
</dbReference>
<dbReference type="GO" id="GO:0045004">
    <property type="term" value="P:DNA replication proofreading"/>
    <property type="evidence" value="ECO:0007669"/>
    <property type="project" value="TreeGrafter"/>
</dbReference>
<dbReference type="GO" id="GO:0008408">
    <property type="term" value="F:3'-5' exonuclease activity"/>
    <property type="evidence" value="ECO:0007669"/>
    <property type="project" value="TreeGrafter"/>
</dbReference>